<dbReference type="Pfam" id="PF02598">
    <property type="entry name" value="Methyltrn_RNA_3"/>
    <property type="match status" value="1"/>
</dbReference>
<keyword evidence="4" id="KW-1185">Reference proteome</keyword>
<accession>A0AAW2ZIV0</accession>
<reference evidence="3 4" key="1">
    <citation type="submission" date="2024-03" db="EMBL/GenBank/DDBJ databases">
        <title>The Acrasis kona genome and developmental transcriptomes reveal deep origins of eukaryotic multicellular pathways.</title>
        <authorList>
            <person name="Sheikh S."/>
            <person name="Fu C.-J."/>
            <person name="Brown M.W."/>
            <person name="Baldauf S.L."/>
        </authorList>
    </citation>
    <scope>NUCLEOTIDE SEQUENCE [LARGE SCALE GENOMIC DNA]</scope>
    <source>
        <strain evidence="3 4">ATCC MYA-3509</strain>
    </source>
</reference>
<dbReference type="AlphaFoldDB" id="A0AAW2ZIV0"/>
<keyword evidence="3" id="KW-0489">Methyltransferase</keyword>
<evidence type="ECO:0000256" key="2">
    <source>
        <dbReference type="SAM" id="MobiDB-lite"/>
    </source>
</evidence>
<dbReference type="EMBL" id="JAOPGA020001549">
    <property type="protein sequence ID" value="KAL0489365.1"/>
    <property type="molecule type" value="Genomic_DNA"/>
</dbReference>
<organism evidence="3 4">
    <name type="scientific">Acrasis kona</name>
    <dbReference type="NCBI Taxonomy" id="1008807"/>
    <lineage>
        <taxon>Eukaryota</taxon>
        <taxon>Discoba</taxon>
        <taxon>Heterolobosea</taxon>
        <taxon>Tetramitia</taxon>
        <taxon>Eutetramitia</taxon>
        <taxon>Acrasidae</taxon>
        <taxon>Acrasis</taxon>
    </lineage>
</organism>
<dbReference type="PANTHER" id="PTHR12150">
    <property type="entry name" value="CLASS IV SAM-BINDING METHYLTRANSFERASE-RELATED"/>
    <property type="match status" value="1"/>
</dbReference>
<evidence type="ECO:0000313" key="4">
    <source>
        <dbReference type="Proteomes" id="UP001431209"/>
    </source>
</evidence>
<feature type="compositionally biased region" description="Low complexity" evidence="2">
    <location>
        <begin position="145"/>
        <end position="156"/>
    </location>
</feature>
<dbReference type="GO" id="GO:0032259">
    <property type="term" value="P:methylation"/>
    <property type="evidence" value="ECO:0007669"/>
    <property type="project" value="UniProtKB-KW"/>
</dbReference>
<feature type="region of interest" description="Disordered" evidence="2">
    <location>
        <begin position="239"/>
        <end position="263"/>
    </location>
</feature>
<dbReference type="PANTHER" id="PTHR12150:SF13">
    <property type="entry name" value="METHYLTRANSFERASE C9ORF114-RELATED"/>
    <property type="match status" value="1"/>
</dbReference>
<protein>
    <submittedName>
        <fullName evidence="3">Methyltransferase</fullName>
    </submittedName>
</protein>
<dbReference type="InterPro" id="IPR003750">
    <property type="entry name" value="Put_MeTrfase-C9orf114-like"/>
</dbReference>
<gene>
    <name evidence="3" type="ORF">AKO1_009208</name>
</gene>
<dbReference type="CDD" id="cd18086">
    <property type="entry name" value="HsC9orf114-like"/>
    <property type="match status" value="1"/>
</dbReference>
<comment type="caution">
    <text evidence="3">The sequence shown here is derived from an EMBL/GenBank/DDBJ whole genome shotgun (WGS) entry which is preliminary data.</text>
</comment>
<proteinExistence type="inferred from homology"/>
<dbReference type="InterPro" id="IPR012340">
    <property type="entry name" value="NA-bd_OB-fold"/>
</dbReference>
<feature type="compositionally biased region" description="Basic residues" evidence="2">
    <location>
        <begin position="97"/>
        <end position="116"/>
    </location>
</feature>
<evidence type="ECO:0000256" key="1">
    <source>
        <dbReference type="ARBA" id="ARBA00009841"/>
    </source>
</evidence>
<sequence>MPPKKRKLEAEPVNNENDMVDSEDETPKKTIKVKEMLKNKKVDPLSIINNYAESDDDSEKRGFVLTSELNKSVYNGKNGEKDLEEEEDVAAMRARIKKKMRERRAKDIKRQKRKREKSREVKSGTFETEVAKEAVITSAPKEQPKTTAKASKSDAAPRPSINDNVKVFKTPAYKRKHYTVSIAVPGSILNKIRSDEVRTKLCGEIARCATIFKVDEIVVYNEAGTQVDVTNFLPNIKQKPQADAKPEQTQGEDQAQSYDPLYNDKGEFVGDDEGEIYKEKYANEDAKKLQLDDNVYMANILYFLETPPYLRAKLFTKTLHCLKDAINLPPLNAPHHLQAREFPHRYRDGVVLEEGNLAFIGHQKLSMLQTPLPAGLRVTLENYKEDKDIFHGKLVSSQDPKNKQGIYWGYSVRIANSLSAAISECPHSTGYDVVVAAAQEGGRSVDDDDYELPYFKHLMIVFGLEEDGVANTIQNDNSFPFGTDVRDIFDQYINTCPHGGSRLIRTEENIMITLSSLRKRLDNNLPPVTPNQSKFSKLKLRL</sequence>
<feature type="region of interest" description="Disordered" evidence="2">
    <location>
        <begin position="97"/>
        <end position="163"/>
    </location>
</feature>
<dbReference type="InterPro" id="IPR029026">
    <property type="entry name" value="tRNA_m1G_MTases_N"/>
</dbReference>
<dbReference type="SUPFAM" id="SSF50249">
    <property type="entry name" value="Nucleic acid-binding proteins"/>
    <property type="match status" value="1"/>
</dbReference>
<dbReference type="GO" id="GO:0008168">
    <property type="term" value="F:methyltransferase activity"/>
    <property type="evidence" value="ECO:0007669"/>
    <property type="project" value="UniProtKB-KW"/>
</dbReference>
<feature type="region of interest" description="Disordered" evidence="2">
    <location>
        <begin position="1"/>
        <end position="27"/>
    </location>
</feature>
<dbReference type="InterPro" id="IPR029028">
    <property type="entry name" value="Alpha/beta_knot_MTases"/>
</dbReference>
<comment type="similarity">
    <text evidence="1">Belongs to the class IV-like SAM-binding methyltransferase superfamily.</text>
</comment>
<dbReference type="Proteomes" id="UP001431209">
    <property type="component" value="Unassembled WGS sequence"/>
</dbReference>
<name>A0AAW2ZIV0_9EUKA</name>
<dbReference type="Gene3D" id="3.40.1280.10">
    <property type="match status" value="2"/>
</dbReference>
<evidence type="ECO:0000313" key="3">
    <source>
        <dbReference type="EMBL" id="KAL0489365.1"/>
    </source>
</evidence>
<keyword evidence="3" id="KW-0808">Transferase</keyword>
<feature type="compositionally biased region" description="Polar residues" evidence="2">
    <location>
        <begin position="247"/>
        <end position="257"/>
    </location>
</feature>
<dbReference type="SUPFAM" id="SSF75217">
    <property type="entry name" value="alpha/beta knot"/>
    <property type="match status" value="1"/>
</dbReference>